<evidence type="ECO:0000313" key="5">
    <source>
        <dbReference type="Proteomes" id="UP000681720"/>
    </source>
</evidence>
<comment type="caution">
    <text evidence="4">The sequence shown here is derived from an EMBL/GenBank/DDBJ whole genome shotgun (WGS) entry which is preliminary data.</text>
</comment>
<evidence type="ECO:0000313" key="2">
    <source>
        <dbReference type="EMBL" id="CAF4323732.1"/>
    </source>
</evidence>
<feature type="non-terminal residue" evidence="4">
    <location>
        <position position="55"/>
    </location>
</feature>
<protein>
    <submittedName>
        <fullName evidence="4">Uncharacterized protein</fullName>
    </submittedName>
</protein>
<name>A0A8S2WNM4_9BILA</name>
<evidence type="ECO:0000313" key="3">
    <source>
        <dbReference type="EMBL" id="CAF4450942.1"/>
    </source>
</evidence>
<feature type="region of interest" description="Disordered" evidence="1">
    <location>
        <begin position="22"/>
        <end position="55"/>
    </location>
</feature>
<dbReference type="EMBL" id="CAJOBH010040040">
    <property type="protein sequence ID" value="CAF4323732.1"/>
    <property type="molecule type" value="Genomic_DNA"/>
</dbReference>
<dbReference type="EMBL" id="CAJOBJ010069248">
    <property type="protein sequence ID" value="CAF4452965.1"/>
    <property type="molecule type" value="Genomic_DNA"/>
</dbReference>
<feature type="compositionally biased region" description="Basic and acidic residues" evidence="1">
    <location>
        <begin position="22"/>
        <end position="40"/>
    </location>
</feature>
<dbReference type="Proteomes" id="UP000681967">
    <property type="component" value="Unassembled WGS sequence"/>
</dbReference>
<accession>A0A8S2WNM4</accession>
<evidence type="ECO:0000256" key="1">
    <source>
        <dbReference type="SAM" id="MobiDB-lite"/>
    </source>
</evidence>
<dbReference type="Proteomes" id="UP000681720">
    <property type="component" value="Unassembled WGS sequence"/>
</dbReference>
<reference evidence="4" key="1">
    <citation type="submission" date="2021-02" db="EMBL/GenBank/DDBJ databases">
        <authorList>
            <person name="Nowell W R."/>
        </authorList>
    </citation>
    <scope>NUCLEOTIDE SEQUENCE</scope>
</reference>
<evidence type="ECO:0000313" key="4">
    <source>
        <dbReference type="EMBL" id="CAF4452965.1"/>
    </source>
</evidence>
<dbReference type="EMBL" id="CAJOBJ010068776">
    <property type="protein sequence ID" value="CAF4450942.1"/>
    <property type="molecule type" value="Genomic_DNA"/>
</dbReference>
<feature type="non-terminal residue" evidence="4">
    <location>
        <position position="1"/>
    </location>
</feature>
<sequence length="55" mass="6159">TKDFVDQLFDVIRNGRYIPEAKKENVQPKASEAHEDKSGDTAELIEPQSSISPTK</sequence>
<dbReference type="AlphaFoldDB" id="A0A8S2WNM4"/>
<gene>
    <name evidence="2" type="ORF">BYL167_LOCUS28385</name>
    <name evidence="3" type="ORF">GIL414_LOCUS32413</name>
    <name evidence="4" type="ORF">GIL414_LOCUS32509</name>
</gene>
<organism evidence="4 5">
    <name type="scientific">Rotaria magnacalcarata</name>
    <dbReference type="NCBI Taxonomy" id="392030"/>
    <lineage>
        <taxon>Eukaryota</taxon>
        <taxon>Metazoa</taxon>
        <taxon>Spiralia</taxon>
        <taxon>Gnathifera</taxon>
        <taxon>Rotifera</taxon>
        <taxon>Eurotatoria</taxon>
        <taxon>Bdelloidea</taxon>
        <taxon>Philodinida</taxon>
        <taxon>Philodinidae</taxon>
        <taxon>Rotaria</taxon>
    </lineage>
</organism>
<proteinExistence type="predicted"/>